<evidence type="ECO:0000259" key="10">
    <source>
        <dbReference type="PROSITE" id="PS50157"/>
    </source>
</evidence>
<reference evidence="11 12" key="1">
    <citation type="submission" date="2024-05" db="EMBL/GenBank/DDBJ databases">
        <authorList>
            <person name="Wallberg A."/>
        </authorList>
    </citation>
    <scope>NUCLEOTIDE SEQUENCE [LARGE SCALE GENOMIC DNA]</scope>
</reference>
<dbReference type="PANTHER" id="PTHR23226">
    <property type="entry name" value="ZINC FINGER AND SCAN DOMAIN-CONTAINING"/>
    <property type="match status" value="1"/>
</dbReference>
<evidence type="ECO:0000256" key="6">
    <source>
        <dbReference type="ARBA" id="ARBA00022833"/>
    </source>
</evidence>
<dbReference type="FunFam" id="3.30.160.60:FF:000053">
    <property type="entry name" value="zinc finger protein 182 isoform X1"/>
    <property type="match status" value="1"/>
</dbReference>
<dbReference type="AlphaFoldDB" id="A0AAV2QGX2"/>
<organism evidence="11 12">
    <name type="scientific">Meganyctiphanes norvegica</name>
    <name type="common">Northern krill</name>
    <name type="synonym">Thysanopoda norvegica</name>
    <dbReference type="NCBI Taxonomy" id="48144"/>
    <lineage>
        <taxon>Eukaryota</taxon>
        <taxon>Metazoa</taxon>
        <taxon>Ecdysozoa</taxon>
        <taxon>Arthropoda</taxon>
        <taxon>Crustacea</taxon>
        <taxon>Multicrustacea</taxon>
        <taxon>Malacostraca</taxon>
        <taxon>Eumalacostraca</taxon>
        <taxon>Eucarida</taxon>
        <taxon>Euphausiacea</taxon>
        <taxon>Euphausiidae</taxon>
        <taxon>Meganyctiphanes</taxon>
    </lineage>
</organism>
<sequence>MEYDNEECILPDESDYPQNILQKLFVKEEIEVKEEPIDTKSVEINCVKRKLTHTEEKSYQCTICDKKFSQNCHLIKHEMVHTGKKPYQCCKAITCKSSLVIHLRTHTGEKPYQCSQ</sequence>
<dbReference type="SUPFAM" id="SSF57667">
    <property type="entry name" value="beta-beta-alpha zinc fingers"/>
    <property type="match status" value="2"/>
</dbReference>
<dbReference type="GO" id="GO:0005634">
    <property type="term" value="C:nucleus"/>
    <property type="evidence" value="ECO:0007669"/>
    <property type="project" value="UniProtKB-SubCell"/>
</dbReference>
<evidence type="ECO:0000256" key="3">
    <source>
        <dbReference type="ARBA" id="ARBA00022723"/>
    </source>
</evidence>
<evidence type="ECO:0000256" key="9">
    <source>
        <dbReference type="PROSITE-ProRule" id="PRU00042"/>
    </source>
</evidence>
<evidence type="ECO:0000256" key="4">
    <source>
        <dbReference type="ARBA" id="ARBA00022737"/>
    </source>
</evidence>
<gene>
    <name evidence="11" type="ORF">MNOR_LOCUS12846</name>
</gene>
<evidence type="ECO:0000256" key="2">
    <source>
        <dbReference type="ARBA" id="ARBA00006991"/>
    </source>
</evidence>
<evidence type="ECO:0000256" key="1">
    <source>
        <dbReference type="ARBA" id="ARBA00004123"/>
    </source>
</evidence>
<comment type="subcellular location">
    <subcellularLocation>
        <location evidence="1">Nucleus</location>
    </subcellularLocation>
</comment>
<dbReference type="GO" id="GO:0000981">
    <property type="term" value="F:DNA-binding transcription factor activity, RNA polymerase II-specific"/>
    <property type="evidence" value="ECO:0007669"/>
    <property type="project" value="TreeGrafter"/>
</dbReference>
<dbReference type="GO" id="GO:0000978">
    <property type="term" value="F:RNA polymerase II cis-regulatory region sequence-specific DNA binding"/>
    <property type="evidence" value="ECO:0007669"/>
    <property type="project" value="TreeGrafter"/>
</dbReference>
<evidence type="ECO:0000313" key="11">
    <source>
        <dbReference type="EMBL" id="CAL4085891.1"/>
    </source>
</evidence>
<name>A0AAV2QGX2_MEGNR</name>
<dbReference type="SMART" id="SM00355">
    <property type="entry name" value="ZnF_C2H2"/>
    <property type="match status" value="1"/>
</dbReference>
<evidence type="ECO:0000313" key="12">
    <source>
        <dbReference type="Proteomes" id="UP001497623"/>
    </source>
</evidence>
<keyword evidence="6" id="KW-0862">Zinc</keyword>
<feature type="non-terminal residue" evidence="11">
    <location>
        <position position="116"/>
    </location>
</feature>
<feature type="domain" description="C2H2-type" evidence="10">
    <location>
        <begin position="88"/>
        <end position="111"/>
    </location>
</feature>
<keyword evidence="7" id="KW-0238">DNA-binding</keyword>
<keyword evidence="5 9" id="KW-0863">Zinc-finger</keyword>
<dbReference type="GO" id="GO:0008270">
    <property type="term" value="F:zinc ion binding"/>
    <property type="evidence" value="ECO:0007669"/>
    <property type="project" value="UniProtKB-KW"/>
</dbReference>
<feature type="domain" description="C2H2-type" evidence="10">
    <location>
        <begin position="59"/>
        <end position="86"/>
    </location>
</feature>
<keyword evidence="12" id="KW-1185">Reference proteome</keyword>
<dbReference type="Gene3D" id="3.30.160.60">
    <property type="entry name" value="Classic Zinc Finger"/>
    <property type="match status" value="2"/>
</dbReference>
<dbReference type="Proteomes" id="UP001497623">
    <property type="component" value="Unassembled WGS sequence"/>
</dbReference>
<evidence type="ECO:0000256" key="8">
    <source>
        <dbReference type="ARBA" id="ARBA00023242"/>
    </source>
</evidence>
<keyword evidence="4" id="KW-0677">Repeat</keyword>
<dbReference type="EMBL" id="CAXKWB010007166">
    <property type="protein sequence ID" value="CAL4085891.1"/>
    <property type="molecule type" value="Genomic_DNA"/>
</dbReference>
<keyword evidence="8" id="KW-0539">Nucleus</keyword>
<protein>
    <recommendedName>
        <fullName evidence="10">C2H2-type domain-containing protein</fullName>
    </recommendedName>
</protein>
<proteinExistence type="inferred from homology"/>
<comment type="similarity">
    <text evidence="2">Belongs to the krueppel C2H2-type zinc-finger protein family.</text>
</comment>
<accession>A0AAV2QGX2</accession>
<dbReference type="InterPro" id="IPR013087">
    <property type="entry name" value="Znf_C2H2_type"/>
</dbReference>
<evidence type="ECO:0000256" key="7">
    <source>
        <dbReference type="ARBA" id="ARBA00023125"/>
    </source>
</evidence>
<keyword evidence="3" id="KW-0479">Metal-binding</keyword>
<dbReference type="PROSITE" id="PS50157">
    <property type="entry name" value="ZINC_FINGER_C2H2_2"/>
    <property type="match status" value="2"/>
</dbReference>
<dbReference type="InterPro" id="IPR036236">
    <property type="entry name" value="Znf_C2H2_sf"/>
</dbReference>
<evidence type="ECO:0000256" key="5">
    <source>
        <dbReference type="ARBA" id="ARBA00022771"/>
    </source>
</evidence>
<dbReference type="PROSITE" id="PS00028">
    <property type="entry name" value="ZINC_FINGER_C2H2_1"/>
    <property type="match status" value="1"/>
</dbReference>
<comment type="caution">
    <text evidence="11">The sequence shown here is derived from an EMBL/GenBank/DDBJ whole genome shotgun (WGS) entry which is preliminary data.</text>
</comment>
<dbReference type="PANTHER" id="PTHR23226:SF416">
    <property type="entry name" value="FI01424P"/>
    <property type="match status" value="1"/>
</dbReference>